<name>A0A0F9Q259_9ZZZZ</name>
<reference evidence="1" key="1">
    <citation type="journal article" date="2015" name="Nature">
        <title>Complex archaea that bridge the gap between prokaryotes and eukaryotes.</title>
        <authorList>
            <person name="Spang A."/>
            <person name="Saw J.H."/>
            <person name="Jorgensen S.L."/>
            <person name="Zaremba-Niedzwiedzka K."/>
            <person name="Martijn J."/>
            <person name="Lind A.E."/>
            <person name="van Eijk R."/>
            <person name="Schleper C."/>
            <person name="Guy L."/>
            <person name="Ettema T.J."/>
        </authorList>
    </citation>
    <scope>NUCLEOTIDE SEQUENCE</scope>
</reference>
<dbReference type="EMBL" id="LAZR01001857">
    <property type="protein sequence ID" value="KKN38015.1"/>
    <property type="molecule type" value="Genomic_DNA"/>
</dbReference>
<sequence>MKKYRARWDHWYWHNGKKCGEGSSWLTDDQHVHFTPSEAAVGTLGETVNRIAQMSLNEPGTVTNGVWVLERKRKGWVAVQ</sequence>
<proteinExistence type="predicted"/>
<gene>
    <name evidence="1" type="ORF">LCGC14_0757800</name>
</gene>
<protein>
    <submittedName>
        <fullName evidence="1">Uncharacterized protein</fullName>
    </submittedName>
</protein>
<comment type="caution">
    <text evidence="1">The sequence shown here is derived from an EMBL/GenBank/DDBJ whole genome shotgun (WGS) entry which is preliminary data.</text>
</comment>
<dbReference type="AlphaFoldDB" id="A0A0F9Q259"/>
<evidence type="ECO:0000313" key="1">
    <source>
        <dbReference type="EMBL" id="KKN38015.1"/>
    </source>
</evidence>
<organism evidence="1">
    <name type="scientific">marine sediment metagenome</name>
    <dbReference type="NCBI Taxonomy" id="412755"/>
    <lineage>
        <taxon>unclassified sequences</taxon>
        <taxon>metagenomes</taxon>
        <taxon>ecological metagenomes</taxon>
    </lineage>
</organism>
<accession>A0A0F9Q259</accession>